<comment type="catalytic activity">
    <reaction evidence="7">
        <text>L-threonyl-[protein] + ATP = O-phospho-L-threonyl-[protein] + ADP + H(+)</text>
        <dbReference type="Rhea" id="RHEA:46608"/>
        <dbReference type="Rhea" id="RHEA-COMP:11060"/>
        <dbReference type="Rhea" id="RHEA-COMP:11605"/>
        <dbReference type="ChEBI" id="CHEBI:15378"/>
        <dbReference type="ChEBI" id="CHEBI:30013"/>
        <dbReference type="ChEBI" id="CHEBI:30616"/>
        <dbReference type="ChEBI" id="CHEBI:61977"/>
        <dbReference type="ChEBI" id="CHEBI:456216"/>
        <dbReference type="EC" id="2.7.11.1"/>
    </reaction>
</comment>
<evidence type="ECO:0000259" key="12">
    <source>
        <dbReference type="PROSITE" id="PS50011"/>
    </source>
</evidence>
<dbReference type="PANTHER" id="PTHR44899">
    <property type="entry name" value="CAMK FAMILY PROTEIN KINASE"/>
    <property type="match status" value="1"/>
</dbReference>
<evidence type="ECO:0000313" key="13">
    <source>
        <dbReference type="EMBL" id="KAK8844927.1"/>
    </source>
</evidence>
<evidence type="ECO:0000256" key="5">
    <source>
        <dbReference type="ARBA" id="ARBA00022777"/>
    </source>
</evidence>
<keyword evidence="10" id="KW-0175">Coiled coil</keyword>
<dbReference type="InterPro" id="IPR011009">
    <property type="entry name" value="Kinase-like_dom_sf"/>
</dbReference>
<keyword evidence="5" id="KW-0418">Kinase</keyword>
<feature type="binding site" evidence="9">
    <location>
        <position position="33"/>
    </location>
    <ligand>
        <name>ATP</name>
        <dbReference type="ChEBI" id="CHEBI:30616"/>
    </ligand>
</feature>
<evidence type="ECO:0000256" key="7">
    <source>
        <dbReference type="ARBA" id="ARBA00047899"/>
    </source>
</evidence>
<feature type="region of interest" description="Disordered" evidence="11">
    <location>
        <begin position="642"/>
        <end position="661"/>
    </location>
</feature>
<dbReference type="InterPro" id="IPR000719">
    <property type="entry name" value="Prot_kinase_dom"/>
</dbReference>
<proteinExistence type="predicted"/>
<name>A0ABR2HCZ5_9EUKA</name>
<evidence type="ECO:0000256" key="3">
    <source>
        <dbReference type="ARBA" id="ARBA00022679"/>
    </source>
</evidence>
<dbReference type="PROSITE" id="PS00108">
    <property type="entry name" value="PROTEIN_KINASE_ST"/>
    <property type="match status" value="1"/>
</dbReference>
<sequence length="856" mass="97214">MNKYEPIRVLGQGGYGKAILVKRRSDGKNFVIKEVRLTALSPHERDEATKEAKVLSSLHSPFIVSFEESFQERGCFYIVMEYADGGDLSQKIQSRGNRLFTEEEVLKDFIQLALAIKYIHDRKILHRDLKAQNVFIMRDGTIKLGDFGIARVLERTFQLCNTQIGSPYYLSPEICEGKSYNSKTDIWSLGCILYELCTLRHAFKAANMNALLMNIVRGKFSPIPPTFSKELKQLIQRMLTKDANIRPSINAVLATPIIRSRLRKFYDETLSSYSPTNSPPRQKAQIYRPKLLRGVGGQNVSDQIVDNLEVVPHSKVDRSPVINKDADEVEAIIMQNRETRKKKQKSPQKVHNINGKELISAEEAAGVIYGGDYSSISKDSYLCEQSQNKPIWAKTNSNNNNKANQSPKRIEVVSNNDHFQLNLNSSRHRKNESKIKPSRSNQDCYLNYPKEKISSNQGSPQILNKITTSAARGTISSQRSLTSLSKTSGKSSSISPKKSQRSGNYDKSNILSPSSSVSVSNRRAQSKISVAQSACNFYGGVNDDDFERIFGIQKKEADMNTKKLQELESRQKKLEKPVLPFVDDINRKKLQLQRAEIENKRARMRELQREKTDDEKMIEEIMHELDQDPQLRAAERSVCERCGPYNDNQKPKKIQKSSPNSKINQMKNLKQKSPQQAVYDAHYHLYSVQQLATSIRDALLLTEEDENDTSFVDTSSPSPLLQSQSISFLNTPEINGENIGGLIDQKERWHSLTDTNLAVAENENEEFNSNNDNGRFYLNNKELSFPVVSDGDSLSYRAEAIRAFLERELGIDKLLQIRQRLVDPERGNFDVDFDDVEPGLIILAQQLVILDEMILN</sequence>
<dbReference type="InterPro" id="IPR017441">
    <property type="entry name" value="Protein_kinase_ATP_BS"/>
</dbReference>
<gene>
    <name evidence="13" type="ORF">M9Y10_021100</name>
</gene>
<dbReference type="EC" id="2.7.11.1" evidence="1"/>
<protein>
    <recommendedName>
        <fullName evidence="1">non-specific serine/threonine protein kinase</fullName>
        <ecNumber evidence="1">2.7.11.1</ecNumber>
    </recommendedName>
</protein>
<comment type="catalytic activity">
    <reaction evidence="8">
        <text>L-seryl-[protein] + ATP = O-phospho-L-seryl-[protein] + ADP + H(+)</text>
        <dbReference type="Rhea" id="RHEA:17989"/>
        <dbReference type="Rhea" id="RHEA-COMP:9863"/>
        <dbReference type="Rhea" id="RHEA-COMP:11604"/>
        <dbReference type="ChEBI" id="CHEBI:15378"/>
        <dbReference type="ChEBI" id="CHEBI:29999"/>
        <dbReference type="ChEBI" id="CHEBI:30616"/>
        <dbReference type="ChEBI" id="CHEBI:83421"/>
        <dbReference type="ChEBI" id="CHEBI:456216"/>
        <dbReference type="EC" id="2.7.11.1"/>
    </reaction>
</comment>
<dbReference type="Gene3D" id="3.30.200.20">
    <property type="entry name" value="Phosphorylase Kinase, domain 1"/>
    <property type="match status" value="1"/>
</dbReference>
<evidence type="ECO:0000313" key="14">
    <source>
        <dbReference type="Proteomes" id="UP001470230"/>
    </source>
</evidence>
<feature type="region of interest" description="Disordered" evidence="11">
    <location>
        <begin position="424"/>
        <end position="445"/>
    </location>
</feature>
<dbReference type="InterPro" id="IPR008271">
    <property type="entry name" value="Ser/Thr_kinase_AS"/>
</dbReference>
<evidence type="ECO:0000256" key="11">
    <source>
        <dbReference type="SAM" id="MobiDB-lite"/>
    </source>
</evidence>
<dbReference type="PROSITE" id="PS00107">
    <property type="entry name" value="PROTEIN_KINASE_ATP"/>
    <property type="match status" value="1"/>
</dbReference>
<keyword evidence="6 9" id="KW-0067">ATP-binding</keyword>
<dbReference type="Pfam" id="PF00069">
    <property type="entry name" value="Pkinase"/>
    <property type="match status" value="1"/>
</dbReference>
<keyword evidence="4 9" id="KW-0547">Nucleotide-binding</keyword>
<dbReference type="EMBL" id="JAPFFF010000031">
    <property type="protein sequence ID" value="KAK8844927.1"/>
    <property type="molecule type" value="Genomic_DNA"/>
</dbReference>
<evidence type="ECO:0000256" key="1">
    <source>
        <dbReference type="ARBA" id="ARBA00012513"/>
    </source>
</evidence>
<dbReference type="PANTHER" id="PTHR44899:SF3">
    <property type="entry name" value="SERINE_THREONINE-PROTEIN KINASE NEK1"/>
    <property type="match status" value="1"/>
</dbReference>
<dbReference type="SUPFAM" id="SSF56112">
    <property type="entry name" value="Protein kinase-like (PK-like)"/>
    <property type="match status" value="1"/>
</dbReference>
<evidence type="ECO:0000256" key="8">
    <source>
        <dbReference type="ARBA" id="ARBA00048679"/>
    </source>
</evidence>
<feature type="domain" description="Protein kinase" evidence="12">
    <location>
        <begin position="4"/>
        <end position="258"/>
    </location>
</feature>
<dbReference type="InterPro" id="IPR051131">
    <property type="entry name" value="NEK_Ser/Thr_kinase_NIMA"/>
</dbReference>
<evidence type="ECO:0000256" key="9">
    <source>
        <dbReference type="PROSITE-ProRule" id="PRU10141"/>
    </source>
</evidence>
<dbReference type="PROSITE" id="PS50011">
    <property type="entry name" value="PROTEIN_KINASE_DOM"/>
    <property type="match status" value="1"/>
</dbReference>
<accession>A0ABR2HCZ5</accession>
<dbReference type="Gene3D" id="1.10.510.10">
    <property type="entry name" value="Transferase(Phosphotransferase) domain 1"/>
    <property type="match status" value="1"/>
</dbReference>
<evidence type="ECO:0000256" key="6">
    <source>
        <dbReference type="ARBA" id="ARBA00022840"/>
    </source>
</evidence>
<organism evidence="13 14">
    <name type="scientific">Tritrichomonas musculus</name>
    <dbReference type="NCBI Taxonomy" id="1915356"/>
    <lineage>
        <taxon>Eukaryota</taxon>
        <taxon>Metamonada</taxon>
        <taxon>Parabasalia</taxon>
        <taxon>Tritrichomonadida</taxon>
        <taxon>Tritrichomonadidae</taxon>
        <taxon>Tritrichomonas</taxon>
    </lineage>
</organism>
<feature type="region of interest" description="Disordered" evidence="11">
    <location>
        <begin position="474"/>
        <end position="519"/>
    </location>
</feature>
<feature type="compositionally biased region" description="Low complexity" evidence="11">
    <location>
        <begin position="479"/>
        <end position="503"/>
    </location>
</feature>
<feature type="coiled-coil region" evidence="10">
    <location>
        <begin position="585"/>
        <end position="624"/>
    </location>
</feature>
<keyword evidence="2" id="KW-0723">Serine/threonine-protein kinase</keyword>
<keyword evidence="3" id="KW-0808">Transferase</keyword>
<keyword evidence="14" id="KW-1185">Reference proteome</keyword>
<comment type="caution">
    <text evidence="13">The sequence shown here is derived from an EMBL/GenBank/DDBJ whole genome shotgun (WGS) entry which is preliminary data.</text>
</comment>
<evidence type="ECO:0000256" key="2">
    <source>
        <dbReference type="ARBA" id="ARBA00022527"/>
    </source>
</evidence>
<evidence type="ECO:0000256" key="10">
    <source>
        <dbReference type="SAM" id="Coils"/>
    </source>
</evidence>
<dbReference type="Proteomes" id="UP001470230">
    <property type="component" value="Unassembled WGS sequence"/>
</dbReference>
<reference evidence="13 14" key="1">
    <citation type="submission" date="2024-04" db="EMBL/GenBank/DDBJ databases">
        <title>Tritrichomonas musculus Genome.</title>
        <authorList>
            <person name="Alves-Ferreira E."/>
            <person name="Grigg M."/>
            <person name="Lorenzi H."/>
            <person name="Galac M."/>
        </authorList>
    </citation>
    <scope>NUCLEOTIDE SEQUENCE [LARGE SCALE GENOMIC DNA]</scope>
    <source>
        <strain evidence="13 14">EAF2021</strain>
    </source>
</reference>
<dbReference type="CDD" id="cd08215">
    <property type="entry name" value="STKc_Nek"/>
    <property type="match status" value="1"/>
</dbReference>
<evidence type="ECO:0000256" key="4">
    <source>
        <dbReference type="ARBA" id="ARBA00022741"/>
    </source>
</evidence>
<dbReference type="SMART" id="SM00220">
    <property type="entry name" value="S_TKc"/>
    <property type="match status" value="1"/>
</dbReference>